<evidence type="ECO:0000313" key="2">
    <source>
        <dbReference type="Proteomes" id="UP001157502"/>
    </source>
</evidence>
<gene>
    <name evidence="1" type="ORF">DPEC_G00030790</name>
</gene>
<dbReference type="Proteomes" id="UP001157502">
    <property type="component" value="Chromosome 3"/>
</dbReference>
<dbReference type="EMBL" id="CM055730">
    <property type="protein sequence ID" value="KAJ8013536.1"/>
    <property type="molecule type" value="Genomic_DNA"/>
</dbReference>
<keyword evidence="2" id="KW-1185">Reference proteome</keyword>
<protein>
    <submittedName>
        <fullName evidence="1">Uncharacterized protein</fullName>
    </submittedName>
</protein>
<evidence type="ECO:0000313" key="1">
    <source>
        <dbReference type="EMBL" id="KAJ8013536.1"/>
    </source>
</evidence>
<reference evidence="1" key="1">
    <citation type="submission" date="2021-05" db="EMBL/GenBank/DDBJ databases">
        <authorList>
            <person name="Pan Q."/>
            <person name="Jouanno E."/>
            <person name="Zahm M."/>
            <person name="Klopp C."/>
            <person name="Cabau C."/>
            <person name="Louis A."/>
            <person name="Berthelot C."/>
            <person name="Parey E."/>
            <person name="Roest Crollius H."/>
            <person name="Montfort J."/>
            <person name="Robinson-Rechavi M."/>
            <person name="Bouchez O."/>
            <person name="Lampietro C."/>
            <person name="Lopez Roques C."/>
            <person name="Donnadieu C."/>
            <person name="Postlethwait J."/>
            <person name="Bobe J."/>
            <person name="Dillon D."/>
            <person name="Chandos A."/>
            <person name="von Hippel F."/>
            <person name="Guiguen Y."/>
        </authorList>
    </citation>
    <scope>NUCLEOTIDE SEQUENCE</scope>
    <source>
        <strain evidence="1">YG-Jan2019</strain>
    </source>
</reference>
<comment type="caution">
    <text evidence="1">The sequence shown here is derived from an EMBL/GenBank/DDBJ whole genome shotgun (WGS) entry which is preliminary data.</text>
</comment>
<sequence length="144" mass="15780">MRFSSLRKRAEAVSPDGLRSSRPGMTERPTKPGHNHGNCNSAEPWPVLPPYSDLAGIPEFRPLRVHKSKVREYPGSVQYTAAPQEICDAARPTGGLTATCSLGSYTPTPRGAPSLSSPCRHQSSVDWIAEKQPERQRSTLFLNP</sequence>
<accession>A0ACC2HCV5</accession>
<organism evidence="1 2">
    <name type="scientific">Dallia pectoralis</name>
    <name type="common">Alaska blackfish</name>
    <dbReference type="NCBI Taxonomy" id="75939"/>
    <lineage>
        <taxon>Eukaryota</taxon>
        <taxon>Metazoa</taxon>
        <taxon>Chordata</taxon>
        <taxon>Craniata</taxon>
        <taxon>Vertebrata</taxon>
        <taxon>Euteleostomi</taxon>
        <taxon>Actinopterygii</taxon>
        <taxon>Neopterygii</taxon>
        <taxon>Teleostei</taxon>
        <taxon>Protacanthopterygii</taxon>
        <taxon>Esociformes</taxon>
        <taxon>Umbridae</taxon>
        <taxon>Dallia</taxon>
    </lineage>
</organism>
<name>A0ACC2HCV5_DALPE</name>
<proteinExistence type="predicted"/>